<organism evidence="1">
    <name type="scientific">marine sediment metagenome</name>
    <dbReference type="NCBI Taxonomy" id="412755"/>
    <lineage>
        <taxon>unclassified sequences</taxon>
        <taxon>metagenomes</taxon>
        <taxon>ecological metagenomes</taxon>
    </lineage>
</organism>
<dbReference type="EMBL" id="LAZR01061554">
    <property type="protein sequence ID" value="KKK63360.1"/>
    <property type="molecule type" value="Genomic_DNA"/>
</dbReference>
<dbReference type="SUPFAM" id="SSF49899">
    <property type="entry name" value="Concanavalin A-like lectins/glucanases"/>
    <property type="match status" value="1"/>
</dbReference>
<dbReference type="InterPro" id="IPR013320">
    <property type="entry name" value="ConA-like_dom_sf"/>
</dbReference>
<proteinExistence type="predicted"/>
<feature type="non-terminal residue" evidence="1">
    <location>
        <position position="1"/>
    </location>
</feature>
<dbReference type="AlphaFoldDB" id="A0A0F8XQE3"/>
<reference evidence="1" key="1">
    <citation type="journal article" date="2015" name="Nature">
        <title>Complex archaea that bridge the gap between prokaryotes and eukaryotes.</title>
        <authorList>
            <person name="Spang A."/>
            <person name="Saw J.H."/>
            <person name="Jorgensen S.L."/>
            <person name="Zaremba-Niedzwiedzka K."/>
            <person name="Martijn J."/>
            <person name="Lind A.E."/>
            <person name="van Eijk R."/>
            <person name="Schleper C."/>
            <person name="Guy L."/>
            <person name="Ettema T.J."/>
        </authorList>
    </citation>
    <scope>NUCLEOTIDE SEQUENCE</scope>
</reference>
<accession>A0A0F8XQE3</accession>
<comment type="caution">
    <text evidence="1">The sequence shown here is derived from an EMBL/GenBank/DDBJ whole genome shotgun (WGS) entry which is preliminary data.</text>
</comment>
<evidence type="ECO:0000313" key="1">
    <source>
        <dbReference type="EMBL" id="KKK63360.1"/>
    </source>
</evidence>
<protein>
    <submittedName>
        <fullName evidence="1">Uncharacterized protein</fullName>
    </submittedName>
</protein>
<dbReference type="Gene3D" id="2.60.120.200">
    <property type="match status" value="1"/>
</dbReference>
<gene>
    <name evidence="1" type="ORF">LCGC14_2995080</name>
</gene>
<dbReference type="Pfam" id="PF13385">
    <property type="entry name" value="Laminin_G_3"/>
    <property type="match status" value="1"/>
</dbReference>
<sequence length="100" mass="11379">GISSIGSGLIPSLNTWQLVGISFDSHSPTNNALFILDNKAARITYDEDFSTTAFTNQIGKWKTDPDRFFNGLIGHVWIYSRALTFMGIQRNYLATKWRYQ</sequence>
<name>A0A0F8XQE3_9ZZZZ</name>